<protein>
    <recommendedName>
        <fullName evidence="9">Major facilitator superfamily (MFS) profile domain-containing protein</fullName>
    </recommendedName>
</protein>
<evidence type="ECO:0000256" key="8">
    <source>
        <dbReference type="SAM" id="Phobius"/>
    </source>
</evidence>
<dbReference type="PROSITE" id="PS00216">
    <property type="entry name" value="SUGAR_TRANSPORT_1"/>
    <property type="match status" value="1"/>
</dbReference>
<dbReference type="Gene3D" id="1.20.1720.10">
    <property type="entry name" value="Multidrug resistance protein D"/>
    <property type="match status" value="1"/>
</dbReference>
<dbReference type="InterPro" id="IPR036259">
    <property type="entry name" value="MFS_trans_sf"/>
</dbReference>
<keyword evidence="3" id="KW-1003">Cell membrane</keyword>
<evidence type="ECO:0000256" key="7">
    <source>
        <dbReference type="SAM" id="MobiDB-lite"/>
    </source>
</evidence>
<feature type="transmembrane region" description="Helical" evidence="8">
    <location>
        <begin position="37"/>
        <end position="63"/>
    </location>
</feature>
<dbReference type="PANTHER" id="PTHR42718:SF46">
    <property type="entry name" value="BLR6921 PROTEIN"/>
    <property type="match status" value="1"/>
</dbReference>
<evidence type="ECO:0000256" key="1">
    <source>
        <dbReference type="ARBA" id="ARBA00004651"/>
    </source>
</evidence>
<proteinExistence type="predicted"/>
<reference evidence="11" key="1">
    <citation type="submission" date="2016-10" db="EMBL/GenBank/DDBJ databases">
        <title>Frankia sp. NRRL B-16386 Genome sequencing.</title>
        <authorList>
            <person name="Ghodhbane-Gtari F."/>
            <person name="Swanson E."/>
            <person name="Gueddou A."/>
            <person name="Hezbri K."/>
            <person name="Ktari K."/>
            <person name="Nouioui I."/>
            <person name="Morris K."/>
            <person name="Simpson S."/>
            <person name="Abebe-Akele F."/>
            <person name="Thomas K."/>
            <person name="Gtari M."/>
            <person name="Tisa L.S."/>
        </authorList>
    </citation>
    <scope>NUCLEOTIDE SEQUENCE [LARGE SCALE GENOMIC DNA]</scope>
    <source>
        <strain evidence="11">NRRL B-16386</strain>
    </source>
</reference>
<evidence type="ECO:0000259" key="9">
    <source>
        <dbReference type="PROSITE" id="PS50850"/>
    </source>
</evidence>
<dbReference type="Pfam" id="PF07690">
    <property type="entry name" value="MFS_1"/>
    <property type="match status" value="1"/>
</dbReference>
<evidence type="ECO:0000256" key="4">
    <source>
        <dbReference type="ARBA" id="ARBA00022692"/>
    </source>
</evidence>
<accession>A0A1V2I033</accession>
<dbReference type="PANTHER" id="PTHR42718">
    <property type="entry name" value="MAJOR FACILITATOR SUPERFAMILY MULTIDRUG TRANSPORTER MFSC"/>
    <property type="match status" value="1"/>
</dbReference>
<dbReference type="GO" id="GO:0022857">
    <property type="term" value="F:transmembrane transporter activity"/>
    <property type="evidence" value="ECO:0007669"/>
    <property type="project" value="InterPro"/>
</dbReference>
<organism evidence="10 11">
    <name type="scientific">Pseudofrankia asymbiotica</name>
    <dbReference type="NCBI Taxonomy" id="1834516"/>
    <lineage>
        <taxon>Bacteria</taxon>
        <taxon>Bacillati</taxon>
        <taxon>Actinomycetota</taxon>
        <taxon>Actinomycetes</taxon>
        <taxon>Frankiales</taxon>
        <taxon>Frankiaceae</taxon>
        <taxon>Pseudofrankia</taxon>
    </lineage>
</organism>
<dbReference type="AlphaFoldDB" id="A0A1V2I033"/>
<evidence type="ECO:0000256" key="3">
    <source>
        <dbReference type="ARBA" id="ARBA00022475"/>
    </source>
</evidence>
<dbReference type="GO" id="GO:0005886">
    <property type="term" value="C:plasma membrane"/>
    <property type="evidence" value="ECO:0007669"/>
    <property type="project" value="UniProtKB-SubCell"/>
</dbReference>
<dbReference type="InterPro" id="IPR011701">
    <property type="entry name" value="MFS"/>
</dbReference>
<dbReference type="InterPro" id="IPR020846">
    <property type="entry name" value="MFS_dom"/>
</dbReference>
<sequence>MDASLPRKDVVSAYVLGYGGFLLLGGRAADIVGRRRVFLVSLAVFVLASGLGDLATGAVTLIASRFVKGVSAAFTAPAGLSIITTTFEGGPPVTGPWPSTRRRERAASRSGW</sequence>
<evidence type="ECO:0000256" key="6">
    <source>
        <dbReference type="ARBA" id="ARBA00023136"/>
    </source>
</evidence>
<evidence type="ECO:0000313" key="11">
    <source>
        <dbReference type="Proteomes" id="UP000188929"/>
    </source>
</evidence>
<dbReference type="STRING" id="1834516.BL253_35455"/>
<comment type="caution">
    <text evidence="10">The sequence shown here is derived from an EMBL/GenBank/DDBJ whole genome shotgun (WGS) entry which is preliminary data.</text>
</comment>
<keyword evidence="11" id="KW-1185">Reference proteome</keyword>
<dbReference type="EMBL" id="MOMC01000105">
    <property type="protein sequence ID" value="ONH22523.1"/>
    <property type="molecule type" value="Genomic_DNA"/>
</dbReference>
<evidence type="ECO:0000256" key="5">
    <source>
        <dbReference type="ARBA" id="ARBA00022989"/>
    </source>
</evidence>
<dbReference type="OrthoDB" id="7375466at2"/>
<feature type="transmembrane region" description="Helical" evidence="8">
    <location>
        <begin position="12"/>
        <end position="30"/>
    </location>
</feature>
<keyword evidence="5 8" id="KW-1133">Transmembrane helix</keyword>
<name>A0A1V2I033_9ACTN</name>
<dbReference type="SUPFAM" id="SSF103473">
    <property type="entry name" value="MFS general substrate transporter"/>
    <property type="match status" value="1"/>
</dbReference>
<comment type="subcellular location">
    <subcellularLocation>
        <location evidence="1">Cell membrane</location>
        <topology evidence="1">Multi-pass membrane protein</topology>
    </subcellularLocation>
</comment>
<evidence type="ECO:0000256" key="2">
    <source>
        <dbReference type="ARBA" id="ARBA00022448"/>
    </source>
</evidence>
<feature type="region of interest" description="Disordered" evidence="7">
    <location>
        <begin position="91"/>
        <end position="112"/>
    </location>
</feature>
<keyword evidence="2" id="KW-0813">Transport</keyword>
<dbReference type="RefSeq" id="WP_076822361.1">
    <property type="nucleotide sequence ID" value="NZ_MOMC01000105.1"/>
</dbReference>
<dbReference type="InterPro" id="IPR005829">
    <property type="entry name" value="Sugar_transporter_CS"/>
</dbReference>
<keyword evidence="4 8" id="KW-0812">Transmembrane</keyword>
<dbReference type="Proteomes" id="UP000188929">
    <property type="component" value="Unassembled WGS sequence"/>
</dbReference>
<gene>
    <name evidence="10" type="ORF">BL253_35455</name>
</gene>
<feature type="domain" description="Major facilitator superfamily (MFS) profile" evidence="9">
    <location>
        <begin position="1"/>
        <end position="112"/>
    </location>
</feature>
<dbReference type="PROSITE" id="PS50850">
    <property type="entry name" value="MFS"/>
    <property type="match status" value="1"/>
</dbReference>
<evidence type="ECO:0000313" key="10">
    <source>
        <dbReference type="EMBL" id="ONH22523.1"/>
    </source>
</evidence>
<keyword evidence="6 8" id="KW-0472">Membrane</keyword>